<keyword evidence="6" id="KW-0067">ATP-binding</keyword>
<comment type="caution">
    <text evidence="10">The sequence shown here is derived from an EMBL/GenBank/DDBJ whole genome shotgun (WGS) entry which is preliminary data.</text>
</comment>
<feature type="domain" description="RIO-type" evidence="9">
    <location>
        <begin position="1"/>
        <end position="60"/>
    </location>
</feature>
<evidence type="ECO:0000256" key="6">
    <source>
        <dbReference type="ARBA" id="ARBA00022840"/>
    </source>
</evidence>
<sequence>LVHADLSEYNILYHQRKLWIIDVSQSVEHDHPRSLEFLRMDIKNISDFFRRKGVDTLAERTVFGFVTAAKGAMDEPGMSEDVNQLYEQRAEAGTEDQALADEEVDNEVFRKQYIPQTLEQ</sequence>
<evidence type="ECO:0000256" key="7">
    <source>
        <dbReference type="ARBA" id="ARBA00047899"/>
    </source>
</evidence>
<dbReference type="Gene3D" id="1.10.510.10">
    <property type="entry name" value="Transferase(Phosphotransferase) domain 1"/>
    <property type="match status" value="1"/>
</dbReference>
<dbReference type="EC" id="2.7.11.1" evidence="1"/>
<evidence type="ECO:0000256" key="8">
    <source>
        <dbReference type="ARBA" id="ARBA00048679"/>
    </source>
</evidence>
<evidence type="ECO:0000256" key="2">
    <source>
        <dbReference type="ARBA" id="ARBA00022527"/>
    </source>
</evidence>
<gene>
    <name evidence="10" type="primary">rio1_3</name>
    <name evidence="10" type="ORF">LTR16_012525</name>
</gene>
<evidence type="ECO:0000313" key="10">
    <source>
        <dbReference type="EMBL" id="KAK5275385.1"/>
    </source>
</evidence>
<dbReference type="EMBL" id="JAVRRA010004615">
    <property type="protein sequence ID" value="KAK5275385.1"/>
    <property type="molecule type" value="Genomic_DNA"/>
</dbReference>
<proteinExistence type="predicted"/>
<dbReference type="InterPro" id="IPR011009">
    <property type="entry name" value="Kinase-like_dom_sf"/>
</dbReference>
<dbReference type="PANTHER" id="PTHR45723">
    <property type="entry name" value="SERINE/THREONINE-PROTEIN KINASE RIO1"/>
    <property type="match status" value="1"/>
</dbReference>
<dbReference type="Pfam" id="PF01163">
    <property type="entry name" value="RIO1"/>
    <property type="match status" value="1"/>
</dbReference>
<dbReference type="GO" id="GO:0004674">
    <property type="term" value="F:protein serine/threonine kinase activity"/>
    <property type="evidence" value="ECO:0007669"/>
    <property type="project" value="UniProtKB-EC"/>
</dbReference>
<comment type="catalytic activity">
    <reaction evidence="8">
        <text>L-seryl-[protein] + ATP = O-phospho-L-seryl-[protein] + ADP + H(+)</text>
        <dbReference type="Rhea" id="RHEA:17989"/>
        <dbReference type="Rhea" id="RHEA-COMP:9863"/>
        <dbReference type="Rhea" id="RHEA-COMP:11604"/>
        <dbReference type="ChEBI" id="CHEBI:15378"/>
        <dbReference type="ChEBI" id="CHEBI:29999"/>
        <dbReference type="ChEBI" id="CHEBI:30616"/>
        <dbReference type="ChEBI" id="CHEBI:83421"/>
        <dbReference type="ChEBI" id="CHEBI:456216"/>
        <dbReference type="EC" id="2.7.11.1"/>
    </reaction>
</comment>
<evidence type="ECO:0000256" key="3">
    <source>
        <dbReference type="ARBA" id="ARBA00022679"/>
    </source>
</evidence>
<keyword evidence="4" id="KW-0547">Nucleotide-binding</keyword>
<dbReference type="PROSITE" id="PS01245">
    <property type="entry name" value="RIO1"/>
    <property type="match status" value="1"/>
</dbReference>
<name>A0ABR0M0S4_9PEZI</name>
<evidence type="ECO:0000313" key="11">
    <source>
        <dbReference type="Proteomes" id="UP001357485"/>
    </source>
</evidence>
<feature type="non-terminal residue" evidence="10">
    <location>
        <position position="1"/>
    </location>
</feature>
<feature type="non-terminal residue" evidence="10">
    <location>
        <position position="120"/>
    </location>
</feature>
<organism evidence="10 11">
    <name type="scientific">Cryomyces antarcticus</name>
    <dbReference type="NCBI Taxonomy" id="329879"/>
    <lineage>
        <taxon>Eukaryota</taxon>
        <taxon>Fungi</taxon>
        <taxon>Dikarya</taxon>
        <taxon>Ascomycota</taxon>
        <taxon>Pezizomycotina</taxon>
        <taxon>Dothideomycetes</taxon>
        <taxon>Dothideomycetes incertae sedis</taxon>
        <taxon>Cryomyces</taxon>
    </lineage>
</organism>
<keyword evidence="2" id="KW-0723">Serine/threonine-protein kinase</keyword>
<evidence type="ECO:0000259" key="9">
    <source>
        <dbReference type="Pfam" id="PF01163"/>
    </source>
</evidence>
<dbReference type="InterPro" id="IPR018934">
    <property type="entry name" value="RIO_dom"/>
</dbReference>
<keyword evidence="11" id="KW-1185">Reference proteome</keyword>
<accession>A0ABR0M0S4</accession>
<evidence type="ECO:0000256" key="1">
    <source>
        <dbReference type="ARBA" id="ARBA00012513"/>
    </source>
</evidence>
<keyword evidence="3 10" id="KW-0808">Transferase</keyword>
<dbReference type="SUPFAM" id="SSF56112">
    <property type="entry name" value="Protein kinase-like (PK-like)"/>
    <property type="match status" value="1"/>
</dbReference>
<reference evidence="10 11" key="1">
    <citation type="submission" date="2023-08" db="EMBL/GenBank/DDBJ databases">
        <title>Black Yeasts Isolated from many extreme environments.</title>
        <authorList>
            <person name="Coleine C."/>
            <person name="Stajich J.E."/>
            <person name="Selbmann L."/>
        </authorList>
    </citation>
    <scope>NUCLEOTIDE SEQUENCE [LARGE SCALE GENOMIC DNA]</scope>
    <source>
        <strain evidence="10 11">CCFEE 536</strain>
    </source>
</reference>
<comment type="catalytic activity">
    <reaction evidence="7">
        <text>L-threonyl-[protein] + ATP = O-phospho-L-threonyl-[protein] + ADP + H(+)</text>
        <dbReference type="Rhea" id="RHEA:46608"/>
        <dbReference type="Rhea" id="RHEA-COMP:11060"/>
        <dbReference type="Rhea" id="RHEA-COMP:11605"/>
        <dbReference type="ChEBI" id="CHEBI:15378"/>
        <dbReference type="ChEBI" id="CHEBI:30013"/>
        <dbReference type="ChEBI" id="CHEBI:30616"/>
        <dbReference type="ChEBI" id="CHEBI:61977"/>
        <dbReference type="ChEBI" id="CHEBI:456216"/>
        <dbReference type="EC" id="2.7.11.1"/>
    </reaction>
</comment>
<evidence type="ECO:0000256" key="5">
    <source>
        <dbReference type="ARBA" id="ARBA00022777"/>
    </source>
</evidence>
<dbReference type="InterPro" id="IPR018935">
    <property type="entry name" value="RIO_kinase_CS"/>
</dbReference>
<keyword evidence="5 10" id="KW-0418">Kinase</keyword>
<dbReference type="InterPro" id="IPR051272">
    <property type="entry name" value="RIO-type_Ser/Thr_kinase"/>
</dbReference>
<protein>
    <recommendedName>
        <fullName evidence="1">non-specific serine/threonine protein kinase</fullName>
        <ecNumber evidence="1">2.7.11.1</ecNumber>
    </recommendedName>
</protein>
<dbReference type="Proteomes" id="UP001357485">
    <property type="component" value="Unassembled WGS sequence"/>
</dbReference>
<evidence type="ECO:0000256" key="4">
    <source>
        <dbReference type="ARBA" id="ARBA00022741"/>
    </source>
</evidence>